<evidence type="ECO:0000313" key="7">
    <source>
        <dbReference type="EMBL" id="SER32878.1"/>
    </source>
</evidence>
<dbReference type="Proteomes" id="UP000182841">
    <property type="component" value="Unassembled WGS sequence"/>
</dbReference>
<dbReference type="PANTHER" id="PTHR24421">
    <property type="entry name" value="NITRATE/NITRITE SENSOR PROTEIN NARX-RELATED"/>
    <property type="match status" value="1"/>
</dbReference>
<dbReference type="CDD" id="cd16917">
    <property type="entry name" value="HATPase_UhpB-NarQ-NarX-like"/>
    <property type="match status" value="1"/>
</dbReference>
<accession>A0A1H9NAG3</accession>
<keyword evidence="2 7" id="KW-0418">Kinase</keyword>
<organism evidence="7 8">
    <name type="scientific">Streptomyces qinglanensis</name>
    <dbReference type="NCBI Taxonomy" id="943816"/>
    <lineage>
        <taxon>Bacteria</taxon>
        <taxon>Bacillati</taxon>
        <taxon>Actinomycetota</taxon>
        <taxon>Actinomycetes</taxon>
        <taxon>Kitasatosporales</taxon>
        <taxon>Streptomycetaceae</taxon>
        <taxon>Streptomyces</taxon>
    </lineage>
</organism>
<feature type="domain" description="Signal transduction histidine kinase subgroup 3 dimerisation and phosphoacceptor" evidence="6">
    <location>
        <begin position="224"/>
        <end position="288"/>
    </location>
</feature>
<dbReference type="EMBL" id="FOGO01000001">
    <property type="protein sequence ID" value="SER32878.1"/>
    <property type="molecule type" value="Genomic_DNA"/>
</dbReference>
<dbReference type="PANTHER" id="PTHR24421:SF63">
    <property type="entry name" value="SENSOR HISTIDINE KINASE DESK"/>
    <property type="match status" value="1"/>
</dbReference>
<dbReference type="Gene3D" id="3.30.565.10">
    <property type="entry name" value="Histidine kinase-like ATPase, C-terminal domain"/>
    <property type="match status" value="1"/>
</dbReference>
<protein>
    <submittedName>
        <fullName evidence="7">Two-component system, NarL family, sensor histidine kinase DesK</fullName>
    </submittedName>
</protein>
<dbReference type="SUPFAM" id="SSF55874">
    <property type="entry name" value="ATPase domain of HSP90 chaperone/DNA topoisomerase II/histidine kinase"/>
    <property type="match status" value="1"/>
</dbReference>
<evidence type="ECO:0000256" key="5">
    <source>
        <dbReference type="SAM" id="Phobius"/>
    </source>
</evidence>
<gene>
    <name evidence="7" type="ORF">SAMN05421870_101230</name>
</gene>
<feature type="transmembrane region" description="Helical" evidence="5">
    <location>
        <begin position="182"/>
        <end position="200"/>
    </location>
</feature>
<evidence type="ECO:0000256" key="2">
    <source>
        <dbReference type="ARBA" id="ARBA00022777"/>
    </source>
</evidence>
<feature type="compositionally biased region" description="Basic and acidic residues" evidence="4">
    <location>
        <begin position="371"/>
        <end position="382"/>
    </location>
</feature>
<feature type="transmembrane region" description="Helical" evidence="5">
    <location>
        <begin position="83"/>
        <end position="102"/>
    </location>
</feature>
<name>A0A1H9NAG3_9ACTN</name>
<feature type="transmembrane region" description="Helical" evidence="5">
    <location>
        <begin position="55"/>
        <end position="77"/>
    </location>
</feature>
<evidence type="ECO:0000313" key="8">
    <source>
        <dbReference type="Proteomes" id="UP000182841"/>
    </source>
</evidence>
<dbReference type="GO" id="GO:0000155">
    <property type="term" value="F:phosphorelay sensor kinase activity"/>
    <property type="evidence" value="ECO:0007669"/>
    <property type="project" value="InterPro"/>
</dbReference>
<keyword evidence="5" id="KW-1133">Transmembrane helix</keyword>
<dbReference type="InterPro" id="IPR050482">
    <property type="entry name" value="Sensor_HK_TwoCompSys"/>
</dbReference>
<dbReference type="STRING" id="943816.AN217_10835"/>
<keyword evidence="5" id="KW-0472">Membrane</keyword>
<feature type="transmembrane region" description="Helical" evidence="5">
    <location>
        <begin position="114"/>
        <end position="136"/>
    </location>
</feature>
<feature type="transmembrane region" description="Helical" evidence="5">
    <location>
        <begin position="156"/>
        <end position="175"/>
    </location>
</feature>
<keyword evidence="1" id="KW-0808">Transferase</keyword>
<evidence type="ECO:0000259" key="6">
    <source>
        <dbReference type="Pfam" id="PF07730"/>
    </source>
</evidence>
<dbReference type="Pfam" id="PF07730">
    <property type="entry name" value="HisKA_3"/>
    <property type="match status" value="1"/>
</dbReference>
<sequence length="477" mass="49989">MVAPDPLAYAVHTFGGARGEPVVSSGGNRISLHRQRNGTRQPLAYGVDAAMAPRIVLVVFVVAMAGILGAAVLHLLTVGGSPMQILVGAAAIAVMFCTQVARTTQRGMRLHRTYQFWVLGVQIVCTFLPMLLMGTAWVGLPGLLAGSLLLTLRPPWSWLGVAGCVASVLAVTWFSGWAPLRVAYNGVSALTTCAVVYGLTKLSEIVLQLRAAQQEIARLAVEEERLRFARDLHDLLGYSLSAITLRSELAHRLVDADPPRAQGEVAHVLEISRQALADVRSVARSYRNISLPAEISSAVSVFEAAGIDAEVDSTLESVPETVGTVLATVLREGVTNILRHSKVRRCQITVCGDADCAVLRLVNDGVQPLPDPRDPTTPRPDDEGGSGLGNLAARVNAIGGTLRAGLREDGCFRLEARIPPQAAGRPASREAGPGRFADRAPGGPHGTARAAAASGAATASPAPGRSAGRPPGFGPPA</sequence>
<feature type="region of interest" description="Disordered" evidence="4">
    <location>
        <begin position="365"/>
        <end position="390"/>
    </location>
</feature>
<dbReference type="Gene3D" id="1.20.5.1930">
    <property type="match status" value="1"/>
</dbReference>
<reference evidence="8" key="1">
    <citation type="submission" date="2016-10" db="EMBL/GenBank/DDBJ databases">
        <authorList>
            <person name="Varghese N."/>
            <person name="Submissions S."/>
        </authorList>
    </citation>
    <scope>NUCLEOTIDE SEQUENCE [LARGE SCALE GENOMIC DNA]</scope>
    <source>
        <strain evidence="8">CGMCC 4.6825</strain>
    </source>
</reference>
<feature type="compositionally biased region" description="Low complexity" evidence="4">
    <location>
        <begin position="439"/>
        <end position="470"/>
    </location>
</feature>
<dbReference type="GO" id="GO:0016020">
    <property type="term" value="C:membrane"/>
    <property type="evidence" value="ECO:0007669"/>
    <property type="project" value="InterPro"/>
</dbReference>
<dbReference type="InterPro" id="IPR011712">
    <property type="entry name" value="Sig_transdc_His_kin_sub3_dim/P"/>
</dbReference>
<keyword evidence="8" id="KW-1185">Reference proteome</keyword>
<feature type="region of interest" description="Disordered" evidence="4">
    <location>
        <begin position="417"/>
        <end position="477"/>
    </location>
</feature>
<keyword evidence="5" id="KW-0812">Transmembrane</keyword>
<dbReference type="GO" id="GO:0046983">
    <property type="term" value="F:protein dimerization activity"/>
    <property type="evidence" value="ECO:0007669"/>
    <property type="project" value="InterPro"/>
</dbReference>
<dbReference type="InterPro" id="IPR036890">
    <property type="entry name" value="HATPase_C_sf"/>
</dbReference>
<keyword evidence="3" id="KW-0902">Two-component regulatory system</keyword>
<evidence type="ECO:0000256" key="1">
    <source>
        <dbReference type="ARBA" id="ARBA00022679"/>
    </source>
</evidence>
<dbReference type="AlphaFoldDB" id="A0A1H9NAG3"/>
<evidence type="ECO:0000256" key="3">
    <source>
        <dbReference type="ARBA" id="ARBA00023012"/>
    </source>
</evidence>
<proteinExistence type="predicted"/>
<evidence type="ECO:0000256" key="4">
    <source>
        <dbReference type="SAM" id="MobiDB-lite"/>
    </source>
</evidence>